<dbReference type="EMBL" id="JAAALK010000283">
    <property type="protein sequence ID" value="KAG8075430.1"/>
    <property type="molecule type" value="Genomic_DNA"/>
</dbReference>
<reference evidence="2" key="1">
    <citation type="journal article" date="2021" name="bioRxiv">
        <title>Whole Genome Assembly and Annotation of Northern Wild Rice, Zizania palustris L., Supports a Whole Genome Duplication in the Zizania Genus.</title>
        <authorList>
            <person name="Haas M."/>
            <person name="Kono T."/>
            <person name="Macchietto M."/>
            <person name="Millas R."/>
            <person name="McGilp L."/>
            <person name="Shao M."/>
            <person name="Duquette J."/>
            <person name="Hirsch C.N."/>
            <person name="Kimball J."/>
        </authorList>
    </citation>
    <scope>NUCLEOTIDE SEQUENCE</scope>
    <source>
        <tissue evidence="2">Fresh leaf tissue</tissue>
    </source>
</reference>
<gene>
    <name evidence="2" type="ORF">GUJ93_ZPchr0006g40759</name>
</gene>
<feature type="compositionally biased region" description="Basic residues" evidence="1">
    <location>
        <begin position="70"/>
        <end position="92"/>
    </location>
</feature>
<proteinExistence type="predicted"/>
<dbReference type="AlphaFoldDB" id="A0A8J5T5X8"/>
<reference evidence="2" key="2">
    <citation type="submission" date="2021-02" db="EMBL/GenBank/DDBJ databases">
        <authorList>
            <person name="Kimball J.A."/>
            <person name="Haas M.W."/>
            <person name="Macchietto M."/>
            <person name="Kono T."/>
            <person name="Duquette J."/>
            <person name="Shao M."/>
        </authorList>
    </citation>
    <scope>NUCLEOTIDE SEQUENCE</scope>
    <source>
        <tissue evidence="2">Fresh leaf tissue</tissue>
    </source>
</reference>
<evidence type="ECO:0000313" key="2">
    <source>
        <dbReference type="EMBL" id="KAG8075430.1"/>
    </source>
</evidence>
<dbReference type="Proteomes" id="UP000729402">
    <property type="component" value="Unassembled WGS sequence"/>
</dbReference>
<evidence type="ECO:0000256" key="1">
    <source>
        <dbReference type="SAM" id="MobiDB-lite"/>
    </source>
</evidence>
<feature type="compositionally biased region" description="Low complexity" evidence="1">
    <location>
        <begin position="45"/>
        <end position="58"/>
    </location>
</feature>
<protein>
    <submittedName>
        <fullName evidence="2">Uncharacterized protein</fullName>
    </submittedName>
</protein>
<comment type="caution">
    <text evidence="2">The sequence shown here is derived from an EMBL/GenBank/DDBJ whole genome shotgun (WGS) entry which is preliminary data.</text>
</comment>
<name>A0A8J5T5X8_ZIZPA</name>
<organism evidence="2 3">
    <name type="scientific">Zizania palustris</name>
    <name type="common">Northern wild rice</name>
    <dbReference type="NCBI Taxonomy" id="103762"/>
    <lineage>
        <taxon>Eukaryota</taxon>
        <taxon>Viridiplantae</taxon>
        <taxon>Streptophyta</taxon>
        <taxon>Embryophyta</taxon>
        <taxon>Tracheophyta</taxon>
        <taxon>Spermatophyta</taxon>
        <taxon>Magnoliopsida</taxon>
        <taxon>Liliopsida</taxon>
        <taxon>Poales</taxon>
        <taxon>Poaceae</taxon>
        <taxon>BOP clade</taxon>
        <taxon>Oryzoideae</taxon>
        <taxon>Oryzeae</taxon>
        <taxon>Zizaniinae</taxon>
        <taxon>Zizania</taxon>
    </lineage>
</organism>
<keyword evidence="3" id="KW-1185">Reference proteome</keyword>
<accession>A0A8J5T5X8</accession>
<sequence length="109" mass="12019">MQVCNNSDAVVFDYHLQEHDVANQLDTFDSASSHVSDLRSTTVEAAHPTPLPAAAPRTPSRRPPLESAARGRRKCAGQRQRPHGPRQRRRRSAAPLPLDRSSATVFLEA</sequence>
<evidence type="ECO:0000313" key="3">
    <source>
        <dbReference type="Proteomes" id="UP000729402"/>
    </source>
</evidence>
<feature type="region of interest" description="Disordered" evidence="1">
    <location>
        <begin position="32"/>
        <end position="109"/>
    </location>
</feature>
<feature type="compositionally biased region" description="Polar residues" evidence="1">
    <location>
        <begin position="32"/>
        <end position="43"/>
    </location>
</feature>